<proteinExistence type="predicted"/>
<feature type="coiled-coil region" evidence="1">
    <location>
        <begin position="36"/>
        <end position="105"/>
    </location>
</feature>
<accession>A0A7C5E0Y7</accession>
<reference evidence="2" key="1">
    <citation type="journal article" date="2020" name="mSystems">
        <title>Genome- and Community-Level Interaction Insights into Carbon Utilization and Element Cycling Functions of Hydrothermarchaeota in Hydrothermal Sediment.</title>
        <authorList>
            <person name="Zhou Z."/>
            <person name="Liu Y."/>
            <person name="Xu W."/>
            <person name="Pan J."/>
            <person name="Luo Z.H."/>
            <person name="Li M."/>
        </authorList>
    </citation>
    <scope>NUCLEOTIDE SEQUENCE [LARGE SCALE GENOMIC DNA]</scope>
    <source>
        <strain evidence="2">HyVt-94</strain>
    </source>
</reference>
<name>A0A7C5E0Y7_UNCW3</name>
<dbReference type="EMBL" id="DRTV01000014">
    <property type="protein sequence ID" value="HHF57821.1"/>
    <property type="molecule type" value="Genomic_DNA"/>
</dbReference>
<sequence>MEGLSYEDILALWESVTDFSESWHEKIEEMLFRIDEMRVAEDFQNVKDKLDELQKKILDLRMEIEDAVEKAHHGDIGLEDLEGLFRDYGDELMMLEQELIELELEPDTYEDYYYEEEEEEF</sequence>
<evidence type="ECO:0000256" key="1">
    <source>
        <dbReference type="SAM" id="Coils"/>
    </source>
</evidence>
<comment type="caution">
    <text evidence="2">The sequence shown here is derived from an EMBL/GenBank/DDBJ whole genome shotgun (WGS) entry which is preliminary data.</text>
</comment>
<keyword evidence="1" id="KW-0175">Coiled coil</keyword>
<evidence type="ECO:0000313" key="2">
    <source>
        <dbReference type="EMBL" id="HHF57821.1"/>
    </source>
</evidence>
<organism evidence="2">
    <name type="scientific">candidate division WOR-3 bacterium</name>
    <dbReference type="NCBI Taxonomy" id="2052148"/>
    <lineage>
        <taxon>Bacteria</taxon>
        <taxon>Bacteria division WOR-3</taxon>
    </lineage>
</organism>
<protein>
    <submittedName>
        <fullName evidence="2">Uncharacterized protein</fullName>
    </submittedName>
</protein>
<dbReference type="Proteomes" id="UP000886014">
    <property type="component" value="Unassembled WGS sequence"/>
</dbReference>
<dbReference type="AlphaFoldDB" id="A0A7C5E0Y7"/>
<gene>
    <name evidence="2" type="ORF">ENL41_00170</name>
</gene>
<dbReference type="SUPFAM" id="SSF57997">
    <property type="entry name" value="Tropomyosin"/>
    <property type="match status" value="1"/>
</dbReference>